<dbReference type="Pfam" id="PF08268">
    <property type="entry name" value="FBA_3"/>
    <property type="match status" value="1"/>
</dbReference>
<proteinExistence type="predicted"/>
<evidence type="ECO:0000313" key="4">
    <source>
        <dbReference type="Proteomes" id="UP000245207"/>
    </source>
</evidence>
<evidence type="ECO:0000313" key="3">
    <source>
        <dbReference type="EMBL" id="PWA78156.1"/>
    </source>
</evidence>
<evidence type="ECO:0000259" key="1">
    <source>
        <dbReference type="Pfam" id="PF00646"/>
    </source>
</evidence>
<protein>
    <submittedName>
        <fullName evidence="3">F-box domain-containing protein</fullName>
    </submittedName>
</protein>
<dbReference type="PANTHER" id="PTHR31672">
    <property type="entry name" value="BNACNNG10540D PROTEIN"/>
    <property type="match status" value="1"/>
</dbReference>
<dbReference type="OrthoDB" id="591557at2759"/>
<reference evidence="3 4" key="1">
    <citation type="journal article" date="2018" name="Mol. Plant">
        <title>The genome of Artemisia annua provides insight into the evolution of Asteraceae family and artemisinin biosynthesis.</title>
        <authorList>
            <person name="Shen Q."/>
            <person name="Zhang L."/>
            <person name="Liao Z."/>
            <person name="Wang S."/>
            <person name="Yan T."/>
            <person name="Shi P."/>
            <person name="Liu M."/>
            <person name="Fu X."/>
            <person name="Pan Q."/>
            <person name="Wang Y."/>
            <person name="Lv Z."/>
            <person name="Lu X."/>
            <person name="Zhang F."/>
            <person name="Jiang W."/>
            <person name="Ma Y."/>
            <person name="Chen M."/>
            <person name="Hao X."/>
            <person name="Li L."/>
            <person name="Tang Y."/>
            <person name="Lv G."/>
            <person name="Zhou Y."/>
            <person name="Sun X."/>
            <person name="Brodelius P.E."/>
            <person name="Rose J.K.C."/>
            <person name="Tang K."/>
        </authorList>
    </citation>
    <scope>NUCLEOTIDE SEQUENCE [LARGE SCALE GENOMIC DNA]</scope>
    <source>
        <strain evidence="4">cv. Huhao1</strain>
        <tissue evidence="3">Leaf</tissue>
    </source>
</reference>
<dbReference type="SUPFAM" id="SSF50965">
    <property type="entry name" value="Galactose oxidase, central domain"/>
    <property type="match status" value="1"/>
</dbReference>
<organism evidence="3 4">
    <name type="scientific">Artemisia annua</name>
    <name type="common">Sweet wormwood</name>
    <dbReference type="NCBI Taxonomy" id="35608"/>
    <lineage>
        <taxon>Eukaryota</taxon>
        <taxon>Viridiplantae</taxon>
        <taxon>Streptophyta</taxon>
        <taxon>Embryophyta</taxon>
        <taxon>Tracheophyta</taxon>
        <taxon>Spermatophyta</taxon>
        <taxon>Magnoliopsida</taxon>
        <taxon>eudicotyledons</taxon>
        <taxon>Gunneridae</taxon>
        <taxon>Pentapetalae</taxon>
        <taxon>asterids</taxon>
        <taxon>campanulids</taxon>
        <taxon>Asterales</taxon>
        <taxon>Asteraceae</taxon>
        <taxon>Asteroideae</taxon>
        <taxon>Anthemideae</taxon>
        <taxon>Artemisiinae</taxon>
        <taxon>Artemisia</taxon>
    </lineage>
</organism>
<dbReference type="InterPro" id="IPR050796">
    <property type="entry name" value="SCF_F-box_component"/>
</dbReference>
<dbReference type="InterPro" id="IPR013187">
    <property type="entry name" value="F-box-assoc_dom_typ3"/>
</dbReference>
<evidence type="ECO:0000259" key="2">
    <source>
        <dbReference type="Pfam" id="PF08268"/>
    </source>
</evidence>
<dbReference type="Pfam" id="PF00646">
    <property type="entry name" value="F-box"/>
    <property type="match status" value="1"/>
</dbReference>
<keyword evidence="4" id="KW-1185">Reference proteome</keyword>
<dbReference type="InterPro" id="IPR001810">
    <property type="entry name" value="F-box_dom"/>
</dbReference>
<dbReference type="SUPFAM" id="SSF81383">
    <property type="entry name" value="F-box domain"/>
    <property type="match status" value="1"/>
</dbReference>
<dbReference type="AlphaFoldDB" id="A0A2U1NXB5"/>
<dbReference type="NCBIfam" id="TIGR01640">
    <property type="entry name" value="F_box_assoc_1"/>
    <property type="match status" value="1"/>
</dbReference>
<dbReference type="EMBL" id="PKPP01002028">
    <property type="protein sequence ID" value="PWA78156.1"/>
    <property type="molecule type" value="Genomic_DNA"/>
</dbReference>
<name>A0A2U1NXB5_ARTAN</name>
<sequence>MDSSASNASVGESQLACSFQCLYPCGSPVAVFKNVFFLSYITLAEVLKNVFTNLWKEETVTEYHTPEIPFNIIQFEILPKLPVKSLGCCMCVCKEWKSYLSTREFVKMHLHQQVNRCHKLLIFDHPYREKLLTIRMVDCDAPNVGLTSVRSVSYSSLPYRNVLNNVYVLSSFDGLVCLASPLTEELAFWNPLTHAYKKLQANSSSPRFYDCSSDVIAFYMDSFNDDYKLLHIMVSNGFLGAYVYSLRVDSWKKIDYLLENIDHSDYFWTPTTVLGQLIYFVVWGRSANARFVSCFDDKSEKFREIQFPSLPVSSCIWASLMVLYGGICLCVVYGDSLSSMEAGTWRMDGDDGWVKVKAFSLVEYDFSLMGMELELGSKGVGNVFLPLLQKCSANKRKIEDDSVDVDNEVLIWSCLVDYS</sequence>
<dbReference type="Proteomes" id="UP000245207">
    <property type="component" value="Unassembled WGS sequence"/>
</dbReference>
<dbReference type="PANTHER" id="PTHR31672:SF13">
    <property type="entry name" value="F-BOX PROTEIN CPR30-LIKE"/>
    <property type="match status" value="1"/>
</dbReference>
<dbReference type="InterPro" id="IPR036047">
    <property type="entry name" value="F-box-like_dom_sf"/>
</dbReference>
<dbReference type="InterPro" id="IPR011043">
    <property type="entry name" value="Gal_Oxase/kelch_b-propeller"/>
</dbReference>
<gene>
    <name evidence="3" type="ORF">CTI12_AA218200</name>
</gene>
<accession>A0A2U1NXB5</accession>
<dbReference type="InterPro" id="IPR017451">
    <property type="entry name" value="F-box-assoc_interact_dom"/>
</dbReference>
<comment type="caution">
    <text evidence="3">The sequence shown here is derived from an EMBL/GenBank/DDBJ whole genome shotgun (WGS) entry which is preliminary data.</text>
</comment>
<feature type="domain" description="F-box" evidence="1">
    <location>
        <begin position="74"/>
        <end position="105"/>
    </location>
</feature>
<feature type="domain" description="F-box associated beta-propeller type 3" evidence="2">
    <location>
        <begin position="161"/>
        <end position="347"/>
    </location>
</feature>